<gene>
    <name evidence="2" type="ORF">HK097_003103</name>
</gene>
<dbReference type="EMBL" id="JADGJD010000171">
    <property type="protein sequence ID" value="KAJ3053913.1"/>
    <property type="molecule type" value="Genomic_DNA"/>
</dbReference>
<keyword evidence="1" id="KW-1133">Transmembrane helix</keyword>
<evidence type="ECO:0000313" key="2">
    <source>
        <dbReference type="EMBL" id="KAJ3053913.1"/>
    </source>
</evidence>
<reference evidence="2" key="1">
    <citation type="submission" date="2020-05" db="EMBL/GenBank/DDBJ databases">
        <title>Phylogenomic resolution of chytrid fungi.</title>
        <authorList>
            <person name="Stajich J.E."/>
            <person name="Amses K."/>
            <person name="Simmons R."/>
            <person name="Seto K."/>
            <person name="Myers J."/>
            <person name="Bonds A."/>
            <person name="Quandt C.A."/>
            <person name="Barry K."/>
            <person name="Liu P."/>
            <person name="Grigoriev I."/>
            <person name="Longcore J.E."/>
            <person name="James T.Y."/>
        </authorList>
    </citation>
    <scope>NUCLEOTIDE SEQUENCE</scope>
    <source>
        <strain evidence="2">JEL0318</strain>
    </source>
</reference>
<feature type="transmembrane region" description="Helical" evidence="1">
    <location>
        <begin position="77"/>
        <end position="96"/>
    </location>
</feature>
<name>A0AAD5X6B7_9FUNG</name>
<evidence type="ECO:0000313" key="3">
    <source>
        <dbReference type="Proteomes" id="UP001212841"/>
    </source>
</evidence>
<keyword evidence="3" id="KW-1185">Reference proteome</keyword>
<keyword evidence="1" id="KW-0472">Membrane</keyword>
<sequence length="236" mass="25324">MTEENDIREGLREILAEVNPSSARLTATLTVQSSTYSIYSAPTALPTSPYDPTDLPIIPTPPAPPTRNTASVVGTHLIALSVFFILALTFIAWRLLVRFTEGNRRDDDDDYGQIVGADGRDDEDRAAVWRNRMEGDGRVESWSGFVGKDVLPIYQKECGSGEIIVLETIEAVEGGADAVGPEGTQAGELLEARFIEEAHTGGDISLMAMGGPDLEETQDLGCANGSALGSPERRVS</sequence>
<dbReference type="Proteomes" id="UP001212841">
    <property type="component" value="Unassembled WGS sequence"/>
</dbReference>
<organism evidence="2 3">
    <name type="scientific">Rhizophlyctis rosea</name>
    <dbReference type="NCBI Taxonomy" id="64517"/>
    <lineage>
        <taxon>Eukaryota</taxon>
        <taxon>Fungi</taxon>
        <taxon>Fungi incertae sedis</taxon>
        <taxon>Chytridiomycota</taxon>
        <taxon>Chytridiomycota incertae sedis</taxon>
        <taxon>Chytridiomycetes</taxon>
        <taxon>Rhizophlyctidales</taxon>
        <taxon>Rhizophlyctidaceae</taxon>
        <taxon>Rhizophlyctis</taxon>
    </lineage>
</organism>
<dbReference type="AlphaFoldDB" id="A0AAD5X6B7"/>
<accession>A0AAD5X6B7</accession>
<proteinExistence type="predicted"/>
<protein>
    <submittedName>
        <fullName evidence="2">Uncharacterized protein</fullName>
    </submittedName>
</protein>
<keyword evidence="1" id="KW-0812">Transmembrane</keyword>
<comment type="caution">
    <text evidence="2">The sequence shown here is derived from an EMBL/GenBank/DDBJ whole genome shotgun (WGS) entry which is preliminary data.</text>
</comment>
<evidence type="ECO:0000256" key="1">
    <source>
        <dbReference type="SAM" id="Phobius"/>
    </source>
</evidence>